<evidence type="ECO:0000259" key="5">
    <source>
        <dbReference type="Pfam" id="PF25053"/>
    </source>
</evidence>
<dbReference type="AlphaFoldDB" id="A0A177DDD2"/>
<feature type="region of interest" description="Disordered" evidence="2">
    <location>
        <begin position="970"/>
        <end position="1024"/>
    </location>
</feature>
<protein>
    <recommendedName>
        <fullName evidence="8">Prion-inhibition and propagation HeLo domain-containing protein</fullName>
    </recommendedName>
</protein>
<dbReference type="SUPFAM" id="SSF52540">
    <property type="entry name" value="P-loop containing nucleoside triphosphate hydrolases"/>
    <property type="match status" value="1"/>
</dbReference>
<dbReference type="Gene3D" id="3.40.50.300">
    <property type="entry name" value="P-loop containing nucleotide triphosphate hydrolases"/>
    <property type="match status" value="1"/>
</dbReference>
<dbReference type="PANTHER" id="PTHR10039">
    <property type="entry name" value="AMELOGENIN"/>
    <property type="match status" value="1"/>
</dbReference>
<evidence type="ECO:0000313" key="7">
    <source>
        <dbReference type="Proteomes" id="UP000077248"/>
    </source>
</evidence>
<keyword evidence="7" id="KW-1185">Reference proteome</keyword>
<sequence length="1024" mass="115814">MEVAGVVIGALALVGVFEDCVTLFSQFGAAKTFETDYVLLATRLDLQKALLLQWAERMRIYDEELCDPRLDDPNIGSVIYKTLDCIRKLLQDGSALQDLYGVRLARMEERTESSGAASSGLMSRLRHNPLALRLRRAVVGVPIDQSRSLHESSGGHCSAKRPRPDIGPSPPHQEAMEQQRTENSAGNKRLRRGSLTSESHGFDQLPIDNRKGRPFNLNKIKWIIRDKQNFQSLVRKVSEMISDIERLVPPQEDAYSKHTILEHDLQALESIAELKRIMHASAADNSEFTSVAERVLYTRLILKRLWFRLIDDRKHNIADAHSKTYEWSLNPPTSRVVWDDLGQWLRSGRDIYWIHGKPGSGKSTLMKFLYQHPKVMSLLREWAGNRKLTVASFFLWNIGTTEQSSQEGLARGLLYHVLSENQKLTPVILPNMWQEAQKGIEDLSLPSKSEIKLAFQQLGLRATTGAFTFFIDGLDEFTGNHRDGRLFIQSLVAGTNIKLLVSSRPIDTFVAAFSSAPKLRLQDLTKPDIELYVTDLLQSHPYVTVDKCLSVETVQRLAEDIQSKASGVFLWVVLACRSLIEGFEAYDNAEELQWRVEDLPPELEDLFRHILSSLPSQSLQQAAKLLRICYTRHLLQYQDEIMAFPLAWAHEQDMKVHAFGRFLPLSRSAQSAKCAMLEGRLRSRCRGLLEMNLHHPSKSRMVVDFMHRTVFEFLGTPGVWEMDCLQIDDYEFDATIILAYMTCYNLFLYPNLESDGAGFAISVGAYVEKIRKSSPSNLRGLLNRFAFAILKPGDDEDASSTTDVDSSMDHDTFLLAIELNLTEHIQGYDLGELRGHGSTLGRSLLCYAFEKPLISATSMQSHARSEQDMVDYLIRSGCDPNEMTRSWTGSRTTPWETWLNDWLRVGRGENDVINLAGVTMTMIRAGAKISGHGQDLRYLSDAWLQRSRSLVDVQEQEWLREISSEVRQALGVDHDDTSSVVTDYEDDSSEAETDKKNELDGQATDDEGDSYQAADTNSEDLSDD</sequence>
<dbReference type="InterPro" id="IPR056693">
    <property type="entry name" value="DUF7791"/>
</dbReference>
<evidence type="ECO:0000313" key="6">
    <source>
        <dbReference type="EMBL" id="OAG17241.1"/>
    </source>
</evidence>
<keyword evidence="1" id="KW-0677">Repeat</keyword>
<evidence type="ECO:0000259" key="4">
    <source>
        <dbReference type="Pfam" id="PF24883"/>
    </source>
</evidence>
<dbReference type="Gene3D" id="1.20.120.1020">
    <property type="entry name" value="Prion-inhibition and propagation, HeLo domain"/>
    <property type="match status" value="1"/>
</dbReference>
<feature type="domain" description="Prion-inhibition and propagation HeLo" evidence="3">
    <location>
        <begin position="5"/>
        <end position="276"/>
    </location>
</feature>
<evidence type="ECO:0008006" key="8">
    <source>
        <dbReference type="Google" id="ProtNLM"/>
    </source>
</evidence>
<feature type="domain" description="Nephrocystin 3-like N-terminal" evidence="4">
    <location>
        <begin position="342"/>
        <end position="504"/>
    </location>
</feature>
<organism evidence="6 7">
    <name type="scientific">Alternaria alternata</name>
    <name type="common">Alternaria rot fungus</name>
    <name type="synonym">Torula alternata</name>
    <dbReference type="NCBI Taxonomy" id="5599"/>
    <lineage>
        <taxon>Eukaryota</taxon>
        <taxon>Fungi</taxon>
        <taxon>Dikarya</taxon>
        <taxon>Ascomycota</taxon>
        <taxon>Pezizomycotina</taxon>
        <taxon>Dothideomycetes</taxon>
        <taxon>Pleosporomycetidae</taxon>
        <taxon>Pleosporales</taxon>
        <taxon>Pleosporineae</taxon>
        <taxon>Pleosporaceae</taxon>
        <taxon>Alternaria</taxon>
        <taxon>Alternaria sect. Alternaria</taxon>
        <taxon>Alternaria alternata complex</taxon>
    </lineage>
</organism>
<dbReference type="InterPro" id="IPR056884">
    <property type="entry name" value="NPHP3-like_N"/>
</dbReference>
<dbReference type="KEGG" id="aalt:CC77DRAFT_283721"/>
<dbReference type="EMBL" id="KV441487">
    <property type="protein sequence ID" value="OAG17241.1"/>
    <property type="molecule type" value="Genomic_DNA"/>
</dbReference>
<feature type="domain" description="DUF7791" evidence="5">
    <location>
        <begin position="619"/>
        <end position="740"/>
    </location>
</feature>
<dbReference type="InterPro" id="IPR027417">
    <property type="entry name" value="P-loop_NTPase"/>
</dbReference>
<evidence type="ECO:0000256" key="2">
    <source>
        <dbReference type="SAM" id="MobiDB-lite"/>
    </source>
</evidence>
<feature type="region of interest" description="Disordered" evidence="2">
    <location>
        <begin position="145"/>
        <end position="207"/>
    </location>
</feature>
<dbReference type="Pfam" id="PF25053">
    <property type="entry name" value="DUF7791"/>
    <property type="match status" value="1"/>
</dbReference>
<evidence type="ECO:0000256" key="1">
    <source>
        <dbReference type="ARBA" id="ARBA00022737"/>
    </source>
</evidence>
<dbReference type="PANTHER" id="PTHR10039:SF5">
    <property type="entry name" value="NACHT DOMAIN-CONTAINING PROTEIN"/>
    <property type="match status" value="1"/>
</dbReference>
<proteinExistence type="predicted"/>
<dbReference type="InterPro" id="IPR038305">
    <property type="entry name" value="HeLo_sf"/>
</dbReference>
<reference evidence="6 7" key="1">
    <citation type="submission" date="2016-05" db="EMBL/GenBank/DDBJ databases">
        <title>Comparative analysis of secretome profiles of manganese(II)-oxidizing ascomycete fungi.</title>
        <authorList>
            <consortium name="DOE Joint Genome Institute"/>
            <person name="Zeiner C.A."/>
            <person name="Purvine S.O."/>
            <person name="Zink E.M."/>
            <person name="Wu S."/>
            <person name="Pasa-Tolic L."/>
            <person name="Chaput D.L."/>
            <person name="Haridas S."/>
            <person name="Grigoriev I.V."/>
            <person name="Santelli C.M."/>
            <person name="Hansel C.M."/>
        </authorList>
    </citation>
    <scope>NUCLEOTIDE SEQUENCE [LARGE SCALE GENOMIC DNA]</scope>
    <source>
        <strain evidence="6 7">SRC1lrK2f</strain>
    </source>
</reference>
<dbReference type="RefSeq" id="XP_018382662.1">
    <property type="nucleotide sequence ID" value="XM_018531025.1"/>
</dbReference>
<dbReference type="Proteomes" id="UP000077248">
    <property type="component" value="Unassembled WGS sequence"/>
</dbReference>
<dbReference type="InterPro" id="IPR029498">
    <property type="entry name" value="HeLo_dom"/>
</dbReference>
<dbReference type="GeneID" id="29116619"/>
<dbReference type="STRING" id="5599.A0A177DDD2"/>
<dbReference type="Pfam" id="PF14479">
    <property type="entry name" value="HeLo"/>
    <property type="match status" value="1"/>
</dbReference>
<dbReference type="Pfam" id="PF24883">
    <property type="entry name" value="NPHP3_N"/>
    <property type="match status" value="1"/>
</dbReference>
<name>A0A177DDD2_ALTAL</name>
<gene>
    <name evidence="6" type="ORF">CC77DRAFT_283721</name>
</gene>
<dbReference type="VEuPathDB" id="FungiDB:CC77DRAFT_283721"/>
<evidence type="ECO:0000259" key="3">
    <source>
        <dbReference type="Pfam" id="PF14479"/>
    </source>
</evidence>
<dbReference type="OMA" id="FAWEREC"/>
<accession>A0A177DDD2</accession>